<dbReference type="RefSeq" id="WP_380642211.1">
    <property type="nucleotide sequence ID" value="NZ_JBHSQO010000058.1"/>
</dbReference>
<feature type="chain" id="PRO_5045260360" evidence="7">
    <location>
        <begin position="29"/>
        <end position="516"/>
    </location>
</feature>
<dbReference type="PANTHER" id="PTHR43806">
    <property type="entry name" value="PEPTIDASE S8"/>
    <property type="match status" value="1"/>
</dbReference>
<proteinExistence type="inferred from homology"/>
<dbReference type="PROSITE" id="PS00136">
    <property type="entry name" value="SUBTILASE_ASP"/>
    <property type="match status" value="1"/>
</dbReference>
<feature type="signal peptide" evidence="7">
    <location>
        <begin position="1"/>
        <end position="28"/>
    </location>
</feature>
<dbReference type="InterPro" id="IPR037045">
    <property type="entry name" value="S8pro/Inhibitor_I9_sf"/>
</dbReference>
<dbReference type="PROSITE" id="PS00137">
    <property type="entry name" value="SUBTILASE_HIS"/>
    <property type="match status" value="1"/>
</dbReference>
<dbReference type="SUPFAM" id="SSF54897">
    <property type="entry name" value="Protease propeptides/inhibitors"/>
    <property type="match status" value="1"/>
</dbReference>
<feature type="domain" description="P/Homo B" evidence="8">
    <location>
        <begin position="396"/>
        <end position="516"/>
    </location>
</feature>
<evidence type="ECO:0000256" key="7">
    <source>
        <dbReference type="SAM" id="SignalP"/>
    </source>
</evidence>
<dbReference type="Pfam" id="PF05922">
    <property type="entry name" value="Inhibitor_I9"/>
    <property type="match status" value="1"/>
</dbReference>
<evidence type="ECO:0000256" key="6">
    <source>
        <dbReference type="RuleBase" id="RU003355"/>
    </source>
</evidence>
<name>A0ABW1PFB4_9PSEU</name>
<dbReference type="Proteomes" id="UP001596220">
    <property type="component" value="Unassembled WGS sequence"/>
</dbReference>
<evidence type="ECO:0000313" key="9">
    <source>
        <dbReference type="EMBL" id="MFC6094194.1"/>
    </source>
</evidence>
<dbReference type="Gene3D" id="3.30.70.80">
    <property type="entry name" value="Peptidase S8 propeptide/proteinase inhibitor I9"/>
    <property type="match status" value="1"/>
</dbReference>
<dbReference type="InterPro" id="IPR036852">
    <property type="entry name" value="Peptidase_S8/S53_dom_sf"/>
</dbReference>
<dbReference type="InterPro" id="IPR023827">
    <property type="entry name" value="Peptidase_S8_Asp-AS"/>
</dbReference>
<evidence type="ECO:0000313" key="10">
    <source>
        <dbReference type="Proteomes" id="UP001596220"/>
    </source>
</evidence>
<dbReference type="PROSITE" id="PS51892">
    <property type="entry name" value="SUBTILASE"/>
    <property type="match status" value="1"/>
</dbReference>
<feature type="active site" description="Charge relay system" evidence="5">
    <location>
        <position position="186"/>
    </location>
</feature>
<accession>A0ABW1PFB4</accession>
<evidence type="ECO:0000259" key="8">
    <source>
        <dbReference type="PROSITE" id="PS51829"/>
    </source>
</evidence>
<comment type="similarity">
    <text evidence="1 5 6">Belongs to the peptidase S8 family.</text>
</comment>
<evidence type="ECO:0000256" key="4">
    <source>
        <dbReference type="ARBA" id="ARBA00022825"/>
    </source>
</evidence>
<dbReference type="Pfam" id="PF00082">
    <property type="entry name" value="Peptidase_S8"/>
    <property type="match status" value="1"/>
</dbReference>
<evidence type="ECO:0000256" key="5">
    <source>
        <dbReference type="PROSITE-ProRule" id="PRU01240"/>
    </source>
</evidence>
<evidence type="ECO:0000256" key="2">
    <source>
        <dbReference type="ARBA" id="ARBA00022670"/>
    </source>
</evidence>
<dbReference type="Gene3D" id="2.60.120.260">
    <property type="entry name" value="Galactose-binding domain-like"/>
    <property type="match status" value="1"/>
</dbReference>
<dbReference type="InterPro" id="IPR000209">
    <property type="entry name" value="Peptidase_S8/S53_dom"/>
</dbReference>
<dbReference type="InterPro" id="IPR008979">
    <property type="entry name" value="Galactose-bd-like_sf"/>
</dbReference>
<dbReference type="InterPro" id="IPR022398">
    <property type="entry name" value="Peptidase_S8_His-AS"/>
</dbReference>
<protein>
    <submittedName>
        <fullName evidence="9">S8 family peptidase</fullName>
    </submittedName>
</protein>
<gene>
    <name evidence="9" type="ORF">ACFP3R_33430</name>
</gene>
<comment type="caution">
    <text evidence="9">The sequence shown here is derived from an EMBL/GenBank/DDBJ whole genome shotgun (WGS) entry which is preliminary data.</text>
</comment>
<reference evidence="10" key="1">
    <citation type="journal article" date="2019" name="Int. J. Syst. Evol. Microbiol.">
        <title>The Global Catalogue of Microorganisms (GCM) 10K type strain sequencing project: providing services to taxonomists for standard genome sequencing and annotation.</title>
        <authorList>
            <consortium name="The Broad Institute Genomics Platform"/>
            <consortium name="The Broad Institute Genome Sequencing Center for Infectious Disease"/>
            <person name="Wu L."/>
            <person name="Ma J."/>
        </authorList>
    </citation>
    <scope>NUCLEOTIDE SEQUENCE [LARGE SCALE GENOMIC DNA]</scope>
    <source>
        <strain evidence="10">CGMCC 4.7246</strain>
    </source>
</reference>
<dbReference type="InterPro" id="IPR023828">
    <property type="entry name" value="Peptidase_S8_Ser-AS"/>
</dbReference>
<sequence length="516" mass="53364">MHVTSRFLGVVAAAGVTAALVTAPPATAQVSPKLLAHPPGATVVTDRYIVVLDDTTARTAVPDLAARYAGKVNRIYDSALRGFSVELDARQAARLARDPAVRHVEPVVVGRASDTQQNPPSWGLDRVDQRSLPLSNSYTYNTTASNVTAYVVDSGIRMTHQSFGGRAKSGYDFVDDDTDASDCLGHGTHVAGTIGGSAYGVAKGVKLVSVRVLDCNDSATTEDTLAGIDWVTRNAVKPAVANFSLYFGSSAPSVENAIKSSISSGVVWTLSGNNQGTDACRTSPAKLPEAITVGNTTTTDARSSTSNYGSCLDIWAPGTNIVSASHQNDTGTRTMTGTSMAAPHVAGAAALHLAGNPSASAQQVRDALVGQASAVTIGDAGPGSPNRLLNTLGGGTTPPPVCGPFTNPADVAIPDAGAAVTSPLSVTNCRGNAPATTKVDVDIRHTWRGDLVVDLVAPDGTVYPLKPRNDNDSADNVIATYTVDASAEPANGTWQLRARDVVRNDTGTINSWSLTF</sequence>
<dbReference type="InterPro" id="IPR034193">
    <property type="entry name" value="PCSK9_ProteinaseK-like"/>
</dbReference>
<dbReference type="SUPFAM" id="SSF49785">
    <property type="entry name" value="Galactose-binding domain-like"/>
    <property type="match status" value="1"/>
</dbReference>
<keyword evidence="3 5" id="KW-0378">Hydrolase</keyword>
<dbReference type="EMBL" id="JBHSQO010000058">
    <property type="protein sequence ID" value="MFC6094194.1"/>
    <property type="molecule type" value="Genomic_DNA"/>
</dbReference>
<keyword evidence="2 5" id="KW-0645">Protease</keyword>
<dbReference type="InterPro" id="IPR015500">
    <property type="entry name" value="Peptidase_S8_subtilisin-rel"/>
</dbReference>
<dbReference type="Pfam" id="PF01483">
    <property type="entry name" value="P_proprotein"/>
    <property type="match status" value="1"/>
</dbReference>
<keyword evidence="4 5" id="KW-0720">Serine protease</keyword>
<keyword evidence="10" id="KW-1185">Reference proteome</keyword>
<dbReference type="CDD" id="cd04077">
    <property type="entry name" value="Peptidases_S8_PCSK9_ProteinaseK_like"/>
    <property type="match status" value="1"/>
</dbReference>
<organism evidence="9 10">
    <name type="scientific">Saccharothrix lopnurensis</name>
    <dbReference type="NCBI Taxonomy" id="1670621"/>
    <lineage>
        <taxon>Bacteria</taxon>
        <taxon>Bacillati</taxon>
        <taxon>Actinomycetota</taxon>
        <taxon>Actinomycetes</taxon>
        <taxon>Pseudonocardiales</taxon>
        <taxon>Pseudonocardiaceae</taxon>
        <taxon>Saccharothrix</taxon>
    </lineage>
</organism>
<keyword evidence="7" id="KW-0732">Signal</keyword>
<dbReference type="PRINTS" id="PR00723">
    <property type="entry name" value="SUBTILISIN"/>
</dbReference>
<feature type="active site" description="Charge relay system" evidence="5">
    <location>
        <position position="339"/>
    </location>
</feature>
<dbReference type="InterPro" id="IPR002884">
    <property type="entry name" value="P_dom"/>
</dbReference>
<feature type="active site" description="Charge relay system" evidence="5">
    <location>
        <position position="153"/>
    </location>
</feature>
<dbReference type="PROSITE" id="PS00138">
    <property type="entry name" value="SUBTILASE_SER"/>
    <property type="match status" value="1"/>
</dbReference>
<evidence type="ECO:0000256" key="1">
    <source>
        <dbReference type="ARBA" id="ARBA00011073"/>
    </source>
</evidence>
<dbReference type="SUPFAM" id="SSF52743">
    <property type="entry name" value="Subtilisin-like"/>
    <property type="match status" value="1"/>
</dbReference>
<dbReference type="InterPro" id="IPR050131">
    <property type="entry name" value="Peptidase_S8_subtilisin-like"/>
</dbReference>
<evidence type="ECO:0000256" key="3">
    <source>
        <dbReference type="ARBA" id="ARBA00022801"/>
    </source>
</evidence>
<dbReference type="Gene3D" id="3.40.50.200">
    <property type="entry name" value="Peptidase S8/S53 domain"/>
    <property type="match status" value="1"/>
</dbReference>
<dbReference type="PANTHER" id="PTHR43806:SF11">
    <property type="entry name" value="CEREVISIN-RELATED"/>
    <property type="match status" value="1"/>
</dbReference>
<dbReference type="InterPro" id="IPR010259">
    <property type="entry name" value="S8pro/Inhibitor_I9"/>
</dbReference>
<dbReference type="PROSITE" id="PS51829">
    <property type="entry name" value="P_HOMO_B"/>
    <property type="match status" value="1"/>
</dbReference>